<accession>A0A812DIQ7</accession>
<gene>
    <name evidence="4" type="ORF">SPHA_54404</name>
</gene>
<evidence type="ECO:0000256" key="2">
    <source>
        <dbReference type="ARBA" id="ARBA00022679"/>
    </source>
</evidence>
<keyword evidence="3" id="KW-0472">Membrane</keyword>
<dbReference type="PANTHER" id="PTHR11927">
    <property type="entry name" value="GALACTOSIDE 2-L-FUCOSYLTRANSFERASE"/>
    <property type="match status" value="1"/>
</dbReference>
<dbReference type="Pfam" id="PF01531">
    <property type="entry name" value="Glyco_transf_11"/>
    <property type="match status" value="1"/>
</dbReference>
<dbReference type="GO" id="GO:0032580">
    <property type="term" value="C:Golgi cisterna membrane"/>
    <property type="evidence" value="ECO:0007669"/>
    <property type="project" value="UniProtKB-SubCell"/>
</dbReference>
<reference evidence="4" key="1">
    <citation type="submission" date="2021-01" db="EMBL/GenBank/DDBJ databases">
        <authorList>
            <person name="Li R."/>
            <person name="Bekaert M."/>
        </authorList>
    </citation>
    <scope>NUCLEOTIDE SEQUENCE</scope>
    <source>
        <strain evidence="4">Farmed</strain>
    </source>
</reference>
<evidence type="ECO:0000256" key="1">
    <source>
        <dbReference type="ARBA" id="ARBA00022676"/>
    </source>
</evidence>
<evidence type="ECO:0000256" key="3">
    <source>
        <dbReference type="RuleBase" id="RU363129"/>
    </source>
</evidence>
<organism evidence="4 5">
    <name type="scientific">Acanthosepion pharaonis</name>
    <name type="common">Pharaoh cuttlefish</name>
    <name type="synonym">Sepia pharaonis</name>
    <dbReference type="NCBI Taxonomy" id="158019"/>
    <lineage>
        <taxon>Eukaryota</taxon>
        <taxon>Metazoa</taxon>
        <taxon>Spiralia</taxon>
        <taxon>Lophotrochozoa</taxon>
        <taxon>Mollusca</taxon>
        <taxon>Cephalopoda</taxon>
        <taxon>Coleoidea</taxon>
        <taxon>Decapodiformes</taxon>
        <taxon>Sepiida</taxon>
        <taxon>Sepiina</taxon>
        <taxon>Sepiidae</taxon>
        <taxon>Acanthosepion</taxon>
    </lineage>
</organism>
<keyword evidence="2 3" id="KW-0808">Transferase</keyword>
<sequence length="366" mass="43477">MHLRKMLGITFFLFVATTVYNPFVHIFYQIFHTNPQIRITTKDSHVIPKTEPYWVEVKTDRNINQMTAELSDVVQEKDMEENMLVSTSLPEKYICFRSDEEWPNRMFMLASSYGIAKRFNMTVITKPDILPFFEMDVTNSLIRFLNDTSICKKATIFRELKADRFDDRILKFKSKPQIYMDGFFQSWKYFANAEMELRALFQFDEWLVYRAEEKLESIKNDIYLAQQEPKDLIFVGIHMQRKRFAKNGTETMASKSYFYNAMKFFVVHFNHVIFVACSDTPGLAEENLPEFVHFVHNTDPVFQMCLLTRCNHTIMSPGAFEWWASWLADGITTYFQSPVKEKEIKQEEFNTSMSDYYWPNWIPIFA</sequence>
<dbReference type="GO" id="GO:0008107">
    <property type="term" value="F:galactoside 2-alpha-L-fucosyltransferase activity"/>
    <property type="evidence" value="ECO:0007669"/>
    <property type="project" value="InterPro"/>
</dbReference>
<comment type="subcellular location">
    <subcellularLocation>
        <location evidence="3">Golgi apparatus</location>
        <location evidence="3">Golgi stack membrane</location>
        <topology evidence="3">Single-pass type II membrane protein</topology>
    </subcellularLocation>
</comment>
<proteinExistence type="inferred from homology"/>
<evidence type="ECO:0000313" key="4">
    <source>
        <dbReference type="EMBL" id="CAE1301357.1"/>
    </source>
</evidence>
<dbReference type="EC" id="2.4.1.-" evidence="3"/>
<keyword evidence="3" id="KW-0333">Golgi apparatus</keyword>
<comment type="caution">
    <text evidence="4">The sequence shown here is derived from an EMBL/GenBank/DDBJ whole genome shotgun (WGS) entry which is preliminary data.</text>
</comment>
<dbReference type="AlphaFoldDB" id="A0A812DIQ7"/>
<keyword evidence="3" id="KW-0735">Signal-anchor</keyword>
<dbReference type="InterPro" id="IPR002516">
    <property type="entry name" value="Glyco_trans_11"/>
</dbReference>
<keyword evidence="1 3" id="KW-0328">Glycosyltransferase</keyword>
<name>A0A812DIQ7_ACAPH</name>
<dbReference type="EMBL" id="CAHIKZ030003536">
    <property type="protein sequence ID" value="CAE1301357.1"/>
    <property type="molecule type" value="Genomic_DNA"/>
</dbReference>
<keyword evidence="3" id="KW-0812">Transmembrane</keyword>
<dbReference type="Proteomes" id="UP000597762">
    <property type="component" value="Unassembled WGS sequence"/>
</dbReference>
<dbReference type="GO" id="GO:0005975">
    <property type="term" value="P:carbohydrate metabolic process"/>
    <property type="evidence" value="ECO:0007669"/>
    <property type="project" value="InterPro"/>
</dbReference>
<evidence type="ECO:0000313" key="5">
    <source>
        <dbReference type="Proteomes" id="UP000597762"/>
    </source>
</evidence>
<protein>
    <recommendedName>
        <fullName evidence="3">L-Fucosyltransferase</fullName>
        <ecNumber evidence="3">2.4.1.-</ecNumber>
    </recommendedName>
</protein>
<keyword evidence="5" id="KW-1185">Reference proteome</keyword>
<dbReference type="PANTHER" id="PTHR11927:SF9">
    <property type="entry name" value="L-FUCOSYLTRANSFERASE"/>
    <property type="match status" value="1"/>
</dbReference>
<feature type="transmembrane region" description="Helical" evidence="3">
    <location>
        <begin position="7"/>
        <end position="28"/>
    </location>
</feature>
<dbReference type="UniPathway" id="UPA00378"/>
<dbReference type="OrthoDB" id="6090518at2759"/>
<comment type="similarity">
    <text evidence="3">Belongs to the glycosyltransferase 11 family.</text>
</comment>
<comment type="pathway">
    <text evidence="3">Protein modification; protein glycosylation.</text>
</comment>
<keyword evidence="3" id="KW-1133">Transmembrane helix</keyword>
<keyword evidence="3" id="KW-0325">Glycoprotein</keyword>